<feature type="compositionally biased region" description="Pro residues" evidence="12">
    <location>
        <begin position="120"/>
        <end position="129"/>
    </location>
</feature>
<keyword evidence="4" id="KW-0004">4Fe-4S</keyword>
<dbReference type="GO" id="GO:0032981">
    <property type="term" value="P:mitochondrial respiratory chain complex I assembly"/>
    <property type="evidence" value="ECO:0007669"/>
    <property type="project" value="UniProtKB-ARBA"/>
</dbReference>
<evidence type="ECO:0000256" key="5">
    <source>
        <dbReference type="ARBA" id="ARBA00022723"/>
    </source>
</evidence>
<evidence type="ECO:0000256" key="6">
    <source>
        <dbReference type="ARBA" id="ARBA00022741"/>
    </source>
</evidence>
<dbReference type="CDD" id="cd02037">
    <property type="entry name" value="Mrp_NBP35"/>
    <property type="match status" value="1"/>
</dbReference>
<dbReference type="GO" id="GO:0046872">
    <property type="term" value="F:metal ion binding"/>
    <property type="evidence" value="ECO:0007669"/>
    <property type="project" value="UniProtKB-KW"/>
</dbReference>
<evidence type="ECO:0000256" key="3">
    <source>
        <dbReference type="ARBA" id="ARBA00008205"/>
    </source>
</evidence>
<evidence type="ECO:0000256" key="12">
    <source>
        <dbReference type="SAM" id="MobiDB-lite"/>
    </source>
</evidence>
<accession>A0A1H0ELG8</accession>
<keyword evidence="11" id="KW-0378">Hydrolase</keyword>
<sequence>MNQDLKSRILDVLGEIPAPDGGADVVSRGMVSEIFVADGKAFFSLSVPASAAERFESFRRVAEERVAAIEGIASAMVALTAERQGPGLSARPQPRPPAAPAAPHPHRHPRPRPGAAAAAAPPPPRPPAQKPGIPGVERIIAVASGKGGVGKSTTAVNLALALQAEGLKVGLLDADIYGPSVPRLLKLSGRPETANGRTMIPLEAYGLKAMSMGFLVEEETPMIWRGPMVMSALTQMLREVAWEPLDVLVVDMPPGTGDAQLTMAQAVPLAGAVIVSTPQDLALIDARRGLAMFRRVDVPVLGIVENMSYFVAPDTGVRYDIFGHGGARAEAERLGVPFLGEVPLEMAIRESSDSGQPVVAAAPDGPHARAYRLIGRGVLEALEAANANEGKAPDIVFE</sequence>
<reference evidence="14 15" key="1">
    <citation type="submission" date="2016-10" db="EMBL/GenBank/DDBJ databases">
        <authorList>
            <person name="de Groot N.N."/>
        </authorList>
    </citation>
    <scope>NUCLEOTIDE SEQUENCE [LARGE SCALE GENOMIC DNA]</scope>
    <source>
        <strain evidence="15">L7-484,KACC 16230,DSM 25025</strain>
    </source>
</reference>
<dbReference type="FunFam" id="3.40.50.300:FF:000709">
    <property type="entry name" value="Iron-sulfur protein NUBPL isoform X1"/>
    <property type="match status" value="1"/>
</dbReference>
<dbReference type="GO" id="GO:0016226">
    <property type="term" value="P:iron-sulfur cluster assembly"/>
    <property type="evidence" value="ECO:0007669"/>
    <property type="project" value="InterPro"/>
</dbReference>
<comment type="similarity">
    <text evidence="2">In the N-terminal section; belongs to the MIP18 family.</text>
</comment>
<dbReference type="GO" id="GO:0016887">
    <property type="term" value="F:ATP hydrolysis activity"/>
    <property type="evidence" value="ECO:0007669"/>
    <property type="project" value="UniProtKB-UniRule"/>
</dbReference>
<evidence type="ECO:0000256" key="1">
    <source>
        <dbReference type="ARBA" id="ARBA00001966"/>
    </source>
</evidence>
<dbReference type="Proteomes" id="UP000198793">
    <property type="component" value="Unassembled WGS sequence"/>
</dbReference>
<comment type="function">
    <text evidence="11">Binds and transfers iron-sulfur (Fe-S) clusters to target apoproteins. Can hydrolyze ATP.</text>
</comment>
<dbReference type="PROSITE" id="PS01215">
    <property type="entry name" value="MRP"/>
    <property type="match status" value="1"/>
</dbReference>
<dbReference type="InterPro" id="IPR002744">
    <property type="entry name" value="MIP18-like"/>
</dbReference>
<evidence type="ECO:0000256" key="9">
    <source>
        <dbReference type="ARBA" id="ARBA00023004"/>
    </source>
</evidence>
<organism evidence="14 15">
    <name type="scientific">Aureimonas jatrophae</name>
    <dbReference type="NCBI Taxonomy" id="1166073"/>
    <lineage>
        <taxon>Bacteria</taxon>
        <taxon>Pseudomonadati</taxon>
        <taxon>Pseudomonadota</taxon>
        <taxon>Alphaproteobacteria</taxon>
        <taxon>Hyphomicrobiales</taxon>
        <taxon>Aurantimonadaceae</taxon>
        <taxon>Aureimonas</taxon>
    </lineage>
</organism>
<evidence type="ECO:0000256" key="4">
    <source>
        <dbReference type="ARBA" id="ARBA00022485"/>
    </source>
</evidence>
<dbReference type="HAMAP" id="MF_02040">
    <property type="entry name" value="Mrp_NBP35"/>
    <property type="match status" value="1"/>
</dbReference>
<dbReference type="AlphaFoldDB" id="A0A1H0ELG8"/>
<keyword evidence="10 11" id="KW-0411">Iron-sulfur</keyword>
<keyword evidence="15" id="KW-1185">Reference proteome</keyword>
<keyword evidence="9 11" id="KW-0408">Iron</keyword>
<evidence type="ECO:0000256" key="8">
    <source>
        <dbReference type="ARBA" id="ARBA00022946"/>
    </source>
</evidence>
<comment type="subunit">
    <text evidence="11">Homodimer.</text>
</comment>
<evidence type="ECO:0000256" key="7">
    <source>
        <dbReference type="ARBA" id="ARBA00022840"/>
    </source>
</evidence>
<dbReference type="GO" id="GO:0005524">
    <property type="term" value="F:ATP binding"/>
    <property type="evidence" value="ECO:0007669"/>
    <property type="project" value="UniProtKB-UniRule"/>
</dbReference>
<feature type="compositionally biased region" description="Pro residues" evidence="12">
    <location>
        <begin position="93"/>
        <end position="103"/>
    </location>
</feature>
<dbReference type="PANTHER" id="PTHR42961:SF2">
    <property type="entry name" value="IRON-SULFUR PROTEIN NUBPL"/>
    <property type="match status" value="1"/>
</dbReference>
<comment type="similarity">
    <text evidence="11">Belongs to the Mrp/NBP35 ATP-binding proteins family.</text>
</comment>
<feature type="domain" description="MIP18 family-like" evidence="13">
    <location>
        <begin position="6"/>
        <end position="75"/>
    </location>
</feature>
<evidence type="ECO:0000256" key="2">
    <source>
        <dbReference type="ARBA" id="ARBA00007352"/>
    </source>
</evidence>
<dbReference type="Gene3D" id="3.40.50.300">
    <property type="entry name" value="P-loop containing nucleotide triphosphate hydrolases"/>
    <property type="match status" value="1"/>
</dbReference>
<dbReference type="InterPro" id="IPR027417">
    <property type="entry name" value="P-loop_NTPase"/>
</dbReference>
<dbReference type="GO" id="GO:0140663">
    <property type="term" value="F:ATP-dependent FeS chaperone activity"/>
    <property type="evidence" value="ECO:0007669"/>
    <property type="project" value="InterPro"/>
</dbReference>
<dbReference type="InterPro" id="IPR000808">
    <property type="entry name" value="Mrp-like_CS"/>
</dbReference>
<evidence type="ECO:0000256" key="11">
    <source>
        <dbReference type="HAMAP-Rule" id="MF_02040"/>
    </source>
</evidence>
<feature type="region of interest" description="Disordered" evidence="12">
    <location>
        <begin position="85"/>
        <end position="133"/>
    </location>
</feature>
<evidence type="ECO:0000259" key="13">
    <source>
        <dbReference type="Pfam" id="PF01883"/>
    </source>
</evidence>
<dbReference type="InterPro" id="IPR034904">
    <property type="entry name" value="FSCA_dom_sf"/>
</dbReference>
<protein>
    <recommendedName>
        <fullName evidence="11">Iron-sulfur cluster carrier protein</fullName>
    </recommendedName>
</protein>
<evidence type="ECO:0000256" key="10">
    <source>
        <dbReference type="ARBA" id="ARBA00023014"/>
    </source>
</evidence>
<comment type="similarity">
    <text evidence="3">In the C-terminal section; belongs to the Mrp/NBP35 ATP-binding proteins family.</text>
</comment>
<dbReference type="GO" id="GO:0051539">
    <property type="term" value="F:4 iron, 4 sulfur cluster binding"/>
    <property type="evidence" value="ECO:0007669"/>
    <property type="project" value="UniProtKB-KW"/>
</dbReference>
<dbReference type="Pfam" id="PF01883">
    <property type="entry name" value="FeS_assembly_P"/>
    <property type="match status" value="1"/>
</dbReference>
<feature type="binding site" evidence="11">
    <location>
        <begin position="145"/>
        <end position="152"/>
    </location>
    <ligand>
        <name>ATP</name>
        <dbReference type="ChEBI" id="CHEBI:30616"/>
    </ligand>
</feature>
<keyword evidence="5 11" id="KW-0479">Metal-binding</keyword>
<dbReference type="Gene3D" id="3.30.300.130">
    <property type="entry name" value="Fe-S cluster assembly (FSCA)"/>
    <property type="match status" value="1"/>
</dbReference>
<dbReference type="SUPFAM" id="SSF117916">
    <property type="entry name" value="Fe-S cluster assembly (FSCA) domain-like"/>
    <property type="match status" value="1"/>
</dbReference>
<evidence type="ECO:0000313" key="14">
    <source>
        <dbReference type="EMBL" id="SDN83170.1"/>
    </source>
</evidence>
<keyword evidence="6 11" id="KW-0547">Nucleotide-binding</keyword>
<name>A0A1H0ELG8_9HYPH</name>
<dbReference type="STRING" id="1166073.SAMN05192530_10294"/>
<dbReference type="InterPro" id="IPR044304">
    <property type="entry name" value="NUBPL-like"/>
</dbReference>
<dbReference type="EMBL" id="FNIT01000002">
    <property type="protein sequence ID" value="SDN83170.1"/>
    <property type="molecule type" value="Genomic_DNA"/>
</dbReference>
<gene>
    <name evidence="14" type="ORF">SAMN05192530_10294</name>
</gene>
<dbReference type="InterPro" id="IPR019591">
    <property type="entry name" value="Mrp/NBP35_ATP-bd"/>
</dbReference>
<keyword evidence="8" id="KW-0809">Transit peptide</keyword>
<evidence type="ECO:0000313" key="15">
    <source>
        <dbReference type="Proteomes" id="UP000198793"/>
    </source>
</evidence>
<dbReference type="PANTHER" id="PTHR42961">
    <property type="entry name" value="IRON-SULFUR PROTEIN NUBPL"/>
    <property type="match status" value="1"/>
</dbReference>
<keyword evidence="7 11" id="KW-0067">ATP-binding</keyword>
<comment type="cofactor">
    <cofactor evidence="1">
        <name>[4Fe-4S] cluster</name>
        <dbReference type="ChEBI" id="CHEBI:49883"/>
    </cofactor>
</comment>
<dbReference type="SUPFAM" id="SSF52540">
    <property type="entry name" value="P-loop containing nucleoside triphosphate hydrolases"/>
    <property type="match status" value="1"/>
</dbReference>
<dbReference type="InterPro" id="IPR033756">
    <property type="entry name" value="YlxH/NBP35"/>
</dbReference>
<dbReference type="RefSeq" id="WP_090669903.1">
    <property type="nucleotide sequence ID" value="NZ_FNIT01000002.1"/>
</dbReference>
<proteinExistence type="inferred from homology"/>
<dbReference type="OrthoDB" id="9809679at2"/>
<dbReference type="Pfam" id="PF10609">
    <property type="entry name" value="ParA"/>
    <property type="match status" value="1"/>
</dbReference>